<dbReference type="EMBL" id="JAGYPE020000073">
    <property type="protein sequence ID" value="MCH6268942.1"/>
    <property type="molecule type" value="Genomic_DNA"/>
</dbReference>
<protein>
    <submittedName>
        <fullName evidence="1">YheC/YheD family protein</fullName>
    </submittedName>
</protein>
<gene>
    <name evidence="1" type="ORF">KHB02_02090</name>
    <name evidence="2" type="ORF">KHB02_025770</name>
</gene>
<dbReference type="InterPro" id="IPR026838">
    <property type="entry name" value="YheC/D"/>
</dbReference>
<organism evidence="1">
    <name type="scientific">Neobacillus citreus</name>
    <dbReference type="NCBI Taxonomy" id="2833578"/>
    <lineage>
        <taxon>Bacteria</taxon>
        <taxon>Bacillati</taxon>
        <taxon>Bacillota</taxon>
        <taxon>Bacilli</taxon>
        <taxon>Bacillales</taxon>
        <taxon>Bacillaceae</taxon>
        <taxon>Neobacillus</taxon>
    </lineage>
</organism>
<accession>A0A942Y776</accession>
<dbReference type="Pfam" id="PF14398">
    <property type="entry name" value="ATPgrasp_YheCD"/>
    <property type="match status" value="1"/>
</dbReference>
<dbReference type="SUPFAM" id="SSF56059">
    <property type="entry name" value="Glutathione synthetase ATP-binding domain-like"/>
    <property type="match status" value="1"/>
</dbReference>
<name>A0A942Y776_9BACI</name>
<keyword evidence="3" id="KW-1185">Reference proteome</keyword>
<comment type="caution">
    <text evidence="1">The sequence shown here is derived from an EMBL/GenBank/DDBJ whole genome shotgun (WGS) entry which is preliminary data.</text>
</comment>
<dbReference type="RefSeq" id="WP_213140188.1">
    <property type="nucleotide sequence ID" value="NZ_JAGYPE020000073.1"/>
</dbReference>
<evidence type="ECO:0000313" key="3">
    <source>
        <dbReference type="Proteomes" id="UP000677265"/>
    </source>
</evidence>
<sequence length="458" mass="52926">MSQNNIVHIHFLEENPNRELLISRKLWKEFGLNRRNYYIQFGHRIIVSKVIPIDGNESEIYLSSILIKELMIPFPCQLRAHFDNGTLRIGPLVGILMADSSHIQLFEYLLSTLKNEPISIFLFTPQVINWSKKNVTGTFLETTTDGSKKWLECQVPFPNVVYNRIYGRENEQKEIFSVFKKNINLYTSAKMFNSSFFNKDMVYQQLNSDPEIMKHIPDTCLAPSVSDIQDFLNRYQEIFLKPVTGSFGYGIFKVSSQNGTGFLCQYREDSQEVFRIYISLDDLADHHFKDGLLSTYLLQQAIDLACVDEQTFDFRIHLNKDGYNKWQPTAMVPFLKNKNELTTHSGKYTSRDVLKEVFCERSIELTNQVKDEAIYAVTAMESSLNQLIGEVGIDIGIDKNGHIWIFEINSKPSHMITISERLMNEYQHSTRCLSEFFQYLAGYRMKYGDGSAASPDAN</sequence>
<dbReference type="Proteomes" id="UP000677265">
    <property type="component" value="Unassembled WGS sequence"/>
</dbReference>
<evidence type="ECO:0000313" key="2">
    <source>
        <dbReference type="EMBL" id="MCH6268942.1"/>
    </source>
</evidence>
<dbReference type="Gene3D" id="3.30.470.20">
    <property type="entry name" value="ATP-grasp fold, B domain"/>
    <property type="match status" value="1"/>
</dbReference>
<dbReference type="EMBL" id="JAGYPE010000001">
    <property type="protein sequence ID" value="MBS4180173.1"/>
    <property type="molecule type" value="Genomic_DNA"/>
</dbReference>
<evidence type="ECO:0000313" key="1">
    <source>
        <dbReference type="EMBL" id="MBS4180173.1"/>
    </source>
</evidence>
<reference evidence="1" key="1">
    <citation type="submission" date="2021-05" db="EMBL/GenBank/DDBJ databases">
        <title>Novel Bacillus species.</title>
        <authorList>
            <person name="Liu G."/>
        </authorList>
    </citation>
    <scope>NUCLEOTIDE SEQUENCE</scope>
    <source>
        <strain evidence="1 3">FJAT-50051</strain>
    </source>
</reference>
<dbReference type="AlphaFoldDB" id="A0A942Y776"/>
<proteinExistence type="predicted"/>